<dbReference type="EMBL" id="CP032228">
    <property type="protein sequence ID" value="QFI62622.1"/>
    <property type="molecule type" value="Genomic_DNA"/>
</dbReference>
<dbReference type="Proteomes" id="UP000325385">
    <property type="component" value="Chromosome"/>
</dbReference>
<accession>A0A222EXQ9</accession>
<dbReference type="InterPro" id="IPR015947">
    <property type="entry name" value="PUA-like_sf"/>
</dbReference>
<evidence type="ECO:0000313" key="2">
    <source>
        <dbReference type="EMBL" id="QFI62622.1"/>
    </source>
</evidence>
<dbReference type="AlphaFoldDB" id="A0A222EXQ9"/>
<feature type="domain" description="Lon N-terminal" evidence="1">
    <location>
        <begin position="46"/>
        <end position="232"/>
    </location>
</feature>
<evidence type="ECO:0000313" key="3">
    <source>
        <dbReference type="Proteomes" id="UP000325385"/>
    </source>
</evidence>
<proteinExistence type="predicted"/>
<dbReference type="PROSITE" id="PS51787">
    <property type="entry name" value="LON_N"/>
    <property type="match status" value="1"/>
</dbReference>
<dbReference type="InterPro" id="IPR046336">
    <property type="entry name" value="Lon_prtase_N_sf"/>
</dbReference>
<keyword evidence="2" id="KW-0378">Hydrolase</keyword>
<dbReference type="KEGG" id="efv:CHH26_15325"/>
<dbReference type="SMART" id="SM00464">
    <property type="entry name" value="LON"/>
    <property type="match status" value="1"/>
</dbReference>
<dbReference type="GO" id="GO:0006508">
    <property type="term" value="P:proteolysis"/>
    <property type="evidence" value="ECO:0007669"/>
    <property type="project" value="UniProtKB-KW"/>
</dbReference>
<protein>
    <submittedName>
        <fullName evidence="2">ATP-dependent protease</fullName>
    </submittedName>
</protein>
<dbReference type="Gene3D" id="2.30.130.40">
    <property type="entry name" value="LON domain-like"/>
    <property type="match status" value="1"/>
</dbReference>
<gene>
    <name evidence="2" type="ORF">D0Y83_04540</name>
</gene>
<reference evidence="3" key="1">
    <citation type="submission" date="2018-09" db="EMBL/GenBank/DDBJ databases">
        <title>Nocardia yunnanensis sp. nov., an actinomycete isolated from a soil sample.</title>
        <authorList>
            <person name="Zhang J."/>
        </authorList>
    </citation>
    <scope>NUCLEOTIDE SEQUENCE [LARGE SCALE GENOMIC DNA]</scope>
    <source>
        <strain evidence="3">21-3</strain>
    </source>
</reference>
<sequence>MERRRRQDQVAADLRSGRTGRPVGRIHPAPPLAAPVRIGPALSKRLSIFPLPGAILFPGLQLPLHIFERRYRDLVGSALAKDRLIGMIQPQKTKDGAPLYSIGCVGRIGDVEALEDGRYNIVLDGEARFRVLREIDSSTSFRQVEAEMIEDPAGQFLSSVERAGFEFEARRFADMQGYSVDWDSVAQLDDETLINGVAQIAPFDPASKQALLEAPDLKQRCELMIQLMQFFALRDDGDEIVTLQ</sequence>
<dbReference type="GO" id="GO:0008233">
    <property type="term" value="F:peptidase activity"/>
    <property type="evidence" value="ECO:0007669"/>
    <property type="project" value="UniProtKB-KW"/>
</dbReference>
<dbReference type="InterPro" id="IPR003111">
    <property type="entry name" value="Lon_prtase_N"/>
</dbReference>
<evidence type="ECO:0000259" key="1">
    <source>
        <dbReference type="PROSITE" id="PS51787"/>
    </source>
</evidence>
<dbReference type="SUPFAM" id="SSF88697">
    <property type="entry name" value="PUA domain-like"/>
    <property type="match status" value="1"/>
</dbReference>
<dbReference type="Pfam" id="PF02190">
    <property type="entry name" value="LON_substr_bdg"/>
    <property type="match status" value="1"/>
</dbReference>
<name>A0A222EXQ9_9SPHN</name>
<dbReference type="PANTHER" id="PTHR46732:SF8">
    <property type="entry name" value="ATP-DEPENDENT PROTEASE LA (LON) DOMAIN PROTEIN"/>
    <property type="match status" value="1"/>
</dbReference>
<keyword evidence="2" id="KW-0645">Protease</keyword>
<organism evidence="2 3">
    <name type="scientific">Qipengyuania flava</name>
    <dbReference type="NCBI Taxonomy" id="192812"/>
    <lineage>
        <taxon>Bacteria</taxon>
        <taxon>Pseudomonadati</taxon>
        <taxon>Pseudomonadota</taxon>
        <taxon>Alphaproteobacteria</taxon>
        <taxon>Sphingomonadales</taxon>
        <taxon>Erythrobacteraceae</taxon>
        <taxon>Qipengyuania</taxon>
    </lineage>
</organism>
<dbReference type="PANTHER" id="PTHR46732">
    <property type="entry name" value="ATP-DEPENDENT PROTEASE LA (LON) DOMAIN PROTEIN"/>
    <property type="match status" value="1"/>
</dbReference>